<feature type="region of interest" description="Disordered" evidence="1">
    <location>
        <begin position="20"/>
        <end position="46"/>
    </location>
</feature>
<evidence type="ECO:0000313" key="2">
    <source>
        <dbReference type="EMBL" id="KAK2718201.1"/>
    </source>
</evidence>
<evidence type="ECO:0000256" key="1">
    <source>
        <dbReference type="SAM" id="MobiDB-lite"/>
    </source>
</evidence>
<feature type="region of interest" description="Disordered" evidence="1">
    <location>
        <begin position="372"/>
        <end position="394"/>
    </location>
</feature>
<feature type="compositionally biased region" description="Basic and acidic residues" evidence="1">
    <location>
        <begin position="1106"/>
        <end position="1115"/>
    </location>
</feature>
<feature type="compositionally biased region" description="Polar residues" evidence="1">
    <location>
        <begin position="666"/>
        <end position="677"/>
    </location>
</feature>
<feature type="compositionally biased region" description="Basic residues" evidence="1">
    <location>
        <begin position="30"/>
        <end position="40"/>
    </location>
</feature>
<keyword evidence="3" id="KW-1185">Reference proteome</keyword>
<feature type="compositionally biased region" description="Basic and acidic residues" evidence="1">
    <location>
        <begin position="257"/>
        <end position="268"/>
    </location>
</feature>
<dbReference type="EMBL" id="JAVRJZ010000009">
    <property type="protein sequence ID" value="KAK2718201.1"/>
    <property type="molecule type" value="Genomic_DNA"/>
</dbReference>
<feature type="compositionally biased region" description="Polar residues" evidence="1">
    <location>
        <begin position="855"/>
        <end position="865"/>
    </location>
</feature>
<feature type="region of interest" description="Disordered" evidence="1">
    <location>
        <begin position="209"/>
        <end position="271"/>
    </location>
</feature>
<feature type="compositionally biased region" description="Polar residues" evidence="1">
    <location>
        <begin position="230"/>
        <end position="250"/>
    </location>
</feature>
<organism evidence="2 3">
    <name type="scientific">Artemia franciscana</name>
    <name type="common">Brine shrimp</name>
    <name type="synonym">Artemia sanfranciscana</name>
    <dbReference type="NCBI Taxonomy" id="6661"/>
    <lineage>
        <taxon>Eukaryota</taxon>
        <taxon>Metazoa</taxon>
        <taxon>Ecdysozoa</taxon>
        <taxon>Arthropoda</taxon>
        <taxon>Crustacea</taxon>
        <taxon>Branchiopoda</taxon>
        <taxon>Anostraca</taxon>
        <taxon>Artemiidae</taxon>
        <taxon>Artemia</taxon>
    </lineage>
</organism>
<comment type="caution">
    <text evidence="2">The sequence shown here is derived from an EMBL/GenBank/DDBJ whole genome shotgun (WGS) entry which is preliminary data.</text>
</comment>
<feature type="region of interest" description="Disordered" evidence="1">
    <location>
        <begin position="664"/>
        <end position="709"/>
    </location>
</feature>
<reference evidence="2" key="1">
    <citation type="submission" date="2023-07" db="EMBL/GenBank/DDBJ databases">
        <title>Chromosome-level genome assembly of Artemia franciscana.</title>
        <authorList>
            <person name="Jo E."/>
        </authorList>
    </citation>
    <scope>NUCLEOTIDE SEQUENCE</scope>
    <source>
        <tissue evidence="2">Whole body</tissue>
    </source>
</reference>
<feature type="region of interest" description="Disordered" evidence="1">
    <location>
        <begin position="850"/>
        <end position="876"/>
    </location>
</feature>
<evidence type="ECO:0000313" key="3">
    <source>
        <dbReference type="Proteomes" id="UP001187531"/>
    </source>
</evidence>
<name>A0AA88I4R5_ARTSF</name>
<gene>
    <name evidence="2" type="ORF">QYM36_005502</name>
</gene>
<feature type="compositionally biased region" description="Basic residues" evidence="1">
    <location>
        <begin position="682"/>
        <end position="694"/>
    </location>
</feature>
<feature type="region of interest" description="Disordered" evidence="1">
    <location>
        <begin position="581"/>
        <end position="609"/>
    </location>
</feature>
<feature type="compositionally biased region" description="Polar residues" evidence="1">
    <location>
        <begin position="790"/>
        <end position="811"/>
    </location>
</feature>
<feature type="region of interest" description="Disordered" evidence="1">
    <location>
        <begin position="1752"/>
        <end position="1800"/>
    </location>
</feature>
<accession>A0AA88I4R5</accession>
<feature type="region of interest" description="Disordered" evidence="1">
    <location>
        <begin position="126"/>
        <end position="179"/>
    </location>
</feature>
<proteinExistence type="predicted"/>
<dbReference type="Proteomes" id="UP001187531">
    <property type="component" value="Unassembled WGS sequence"/>
</dbReference>
<feature type="compositionally biased region" description="Polar residues" evidence="1">
    <location>
        <begin position="581"/>
        <end position="592"/>
    </location>
</feature>
<feature type="compositionally biased region" description="Polar residues" evidence="1">
    <location>
        <begin position="1776"/>
        <end position="1796"/>
    </location>
</feature>
<feature type="compositionally biased region" description="Low complexity" evidence="1">
    <location>
        <begin position="372"/>
        <end position="387"/>
    </location>
</feature>
<protein>
    <submittedName>
        <fullName evidence="2">Uncharacterized protein</fullName>
    </submittedName>
</protein>
<feature type="compositionally biased region" description="Basic residues" evidence="1">
    <location>
        <begin position="136"/>
        <end position="153"/>
    </location>
</feature>
<feature type="region of interest" description="Disordered" evidence="1">
    <location>
        <begin position="1101"/>
        <end position="1128"/>
    </location>
</feature>
<feature type="region of interest" description="Disordered" evidence="1">
    <location>
        <begin position="787"/>
        <end position="813"/>
    </location>
</feature>
<sequence>MLDGDECGTPLFLPCAALDQKPELDSSRPKNLRHRKRKKQQNIVENEEAKKKAVGFNYCTINSDLSMTVQSVDKAETAREQESLGGFAPFSTPRRLFEDVSDDALVPSAEAPSLSNVCLEQQEDIEHYSLPSRPQSRGRKRDRSVNKSRKSSKSPRLSPLVIRRSLRLKSRDRSAHRSINGLDKEEAATAAGSALYCVVSNQLVEVQDFPKRNEENGEGTQLRRHRSRRLTGSQPQKLTKMSEPTASFNPSHKLPHGPKDKASKKDCDNDCDLSNPKNTGYAKEQDIIEKQMIKPLEYDTGENHKLREKWLDSYNHSSSEMIKSDIPVSQKEKPGSENITLTEKSIMKTVKPNEAATSTFVEEVENTRLRSESSNTYNYNTSRSTKSIGPISQGKKEKLSGEKYSLKETNLVTSGKQMDIDRTTFIEKRERQNETQTCSVLVNCSVPTKGMQKSFALSNSSFLASQQPPKSSEVTTSKNMERALSDKQTAKNNGASFIKHAKRRSNISKSVSSQEEKNFSQLAMQHEGESSALVIEVIEQDSRTSDLNDLLDRIKAAELAELKNELAKRYVEVTNRKNFQTNTSEQKDSVTITRRRHVTEPPGGTKSKEEYANKSITETLRKWKSTKLEMFKVTGKSDLLISEKNDPPDPRLKVFDWKDEIRMSNAPPQTRAENTLSARGRAVARRGRPAKGGRKTGESDPLISGKDDLTHPPLSHWKGELRAGNALPHIRAQQTVSAKGKAVAKRGRPLTAKPVCVVPELISKPVYVKDTQRHFAEVCSPDSLRLPASSLATNESPSLSDNSSQSKNLPPNINERVEHDIKGKTQSESQMLAEVKPPVVLNRIRQKAVKKLSEPSASVGNSSSEGKGEVAARSSNEITDSCLKELSFSSRKNNLNDSSVSLPPIESRVLDASMEFKPSPSSSLVHSGRSVDSPTLSIRSGDLDLASPLSSVRSTDGVVKSPFPCVRSPENASAYAVSTISLSDKSPKNGCQINERLVKLEKSGDLEISKKACQLAENTPENSKIDLTPNPEVPDTNSGSLVKVIESGENSKHSVLLFSRNDVNQYLNKLCDRSEDDKAENDLTSAKNKLCSSANVGIQSLSVQKDGGENQKDENQPDTTWTIKDMSRKYRSKSEPRLKIKKIKQVKQIHKNTNPILLNLSLSSRIPDDFVSEEKLAIARPQHKYIVDVESLSPFCESLAPPSPKTTNKNVQPVNVRDINPIDNNDSHEIEAVEPEPCSKSLEVRNSIEKENVSDSTSVNVSGSFLEGCEMPCDLLSKIPKIICESSYRDDQLSNPQPGKSVIDTLFDEIPRSLSPIGNIPSRVIIPRRSPHTEALIRIQRMHGLTEISTPLKYSRIIESSMVSADNKIRNGEAFVAPGVSTESKIVESDILKEIGVPSQNSAYESRTDSCQISALKRKNIPAKASGGRSTSGLSEVSCASGENNVLMQDITNLGEIFDLEVLEKPTPGVESRQRLTSSRKDNNHKMNFVISDDCPGVGAEIELDQESCGSPKSSNCEMDLLDNMPLRKRRYSSSSVAIHNKTRTIFMEKMAVETANKSSVLLPRSDASGGEILDLEPLAKKVTEEILAKAREESQPVFAKKSRPAVDPIVEDEKASILRRNEKFEAPTSTCVSPDLFDGNPINNECDERPASAILNSTNQLAMRSNVRSSMSDCTFEKQFRSRSGKWVVKVERLSQVQVNRIQDTLKNQQKYLKSKNRSPSNAFDDVQDPMLSSVACDSISLDETSNYKDFDKSISKGQPSGSGNTGKVVRGLQSAKSSQSRDSPGGPSETSVSPGRSLGLFEGTIGSSTAGLDWDFAIDVSDLDLL</sequence>